<name>A0A819PYI0_9BILA</name>
<protein>
    <submittedName>
        <fullName evidence="2">Uncharacterized protein</fullName>
    </submittedName>
</protein>
<gene>
    <name evidence="1" type="ORF">GIL414_LOCUS6590</name>
    <name evidence="2" type="ORF">OVN521_LOCUS16142</name>
    <name evidence="3" type="ORF">UXM345_LOCUS19817</name>
</gene>
<dbReference type="Proteomes" id="UP000681720">
    <property type="component" value="Unassembled WGS sequence"/>
</dbReference>
<dbReference type="EMBL" id="CAJOBJ010001894">
    <property type="protein sequence ID" value="CAF3901683.1"/>
    <property type="molecule type" value="Genomic_DNA"/>
</dbReference>
<organism evidence="2 4">
    <name type="scientific">Rotaria magnacalcarata</name>
    <dbReference type="NCBI Taxonomy" id="392030"/>
    <lineage>
        <taxon>Eukaryota</taxon>
        <taxon>Metazoa</taxon>
        <taxon>Spiralia</taxon>
        <taxon>Gnathifera</taxon>
        <taxon>Rotifera</taxon>
        <taxon>Eurotatoria</taxon>
        <taxon>Bdelloidea</taxon>
        <taxon>Philodinida</taxon>
        <taxon>Philodinidae</taxon>
        <taxon>Rotaria</taxon>
    </lineage>
</organism>
<accession>A0A819PYI0</accession>
<dbReference type="AlphaFoldDB" id="A0A819PYI0"/>
<evidence type="ECO:0000313" key="1">
    <source>
        <dbReference type="EMBL" id="CAF3901683.1"/>
    </source>
</evidence>
<evidence type="ECO:0000313" key="2">
    <source>
        <dbReference type="EMBL" id="CAF4020007.1"/>
    </source>
</evidence>
<keyword evidence="4" id="KW-1185">Reference proteome</keyword>
<dbReference type="Proteomes" id="UP000663842">
    <property type="component" value="Unassembled WGS sequence"/>
</dbReference>
<evidence type="ECO:0000313" key="4">
    <source>
        <dbReference type="Proteomes" id="UP000663866"/>
    </source>
</evidence>
<comment type="caution">
    <text evidence="2">The sequence shown here is derived from an EMBL/GenBank/DDBJ whole genome shotgun (WGS) entry which is preliminary data.</text>
</comment>
<sequence length="114" mass="13239">MREDCINHVQKRVSSRLKDAWSKYSHVQSRRISITTTTEQVSSERLTKRGVFLSDVWSILSKTKHHGYKSIFGAAALACLYFNNDRSGFIDYFKHINIDVNDELMIYILAKSNH</sequence>
<evidence type="ECO:0000313" key="3">
    <source>
        <dbReference type="EMBL" id="CAF4060729.1"/>
    </source>
</evidence>
<dbReference type="EMBL" id="CAJOBF010002873">
    <property type="protein sequence ID" value="CAF4060729.1"/>
    <property type="molecule type" value="Genomic_DNA"/>
</dbReference>
<dbReference type="EMBL" id="CAJOBG010002649">
    <property type="protein sequence ID" value="CAF4020007.1"/>
    <property type="molecule type" value="Genomic_DNA"/>
</dbReference>
<reference evidence="2" key="1">
    <citation type="submission" date="2021-02" db="EMBL/GenBank/DDBJ databases">
        <authorList>
            <person name="Nowell W R."/>
        </authorList>
    </citation>
    <scope>NUCLEOTIDE SEQUENCE</scope>
</reference>
<proteinExistence type="predicted"/>
<dbReference type="Proteomes" id="UP000663866">
    <property type="component" value="Unassembled WGS sequence"/>
</dbReference>